<dbReference type="Proteomes" id="UP000284006">
    <property type="component" value="Unassembled WGS sequence"/>
</dbReference>
<evidence type="ECO:0000313" key="2">
    <source>
        <dbReference type="EMBL" id="RJG15534.1"/>
    </source>
</evidence>
<accession>A0A418XSJ1</accession>
<keyword evidence="1" id="KW-0472">Membrane</keyword>
<dbReference type="EMBL" id="QYUP01000116">
    <property type="protein sequence ID" value="RJG15534.1"/>
    <property type="molecule type" value="Genomic_DNA"/>
</dbReference>
<keyword evidence="1" id="KW-1133">Transmembrane helix</keyword>
<keyword evidence="3" id="KW-1185">Reference proteome</keyword>
<feature type="transmembrane region" description="Helical" evidence="1">
    <location>
        <begin position="74"/>
        <end position="94"/>
    </location>
</feature>
<proteinExistence type="predicted"/>
<name>A0A418XSJ1_9BURK</name>
<keyword evidence="1" id="KW-0812">Transmembrane</keyword>
<protein>
    <submittedName>
        <fullName evidence="2">Uncharacterized protein</fullName>
    </submittedName>
</protein>
<gene>
    <name evidence="2" type="ORF">D3872_13045</name>
</gene>
<evidence type="ECO:0000313" key="3">
    <source>
        <dbReference type="Proteomes" id="UP000284006"/>
    </source>
</evidence>
<reference evidence="2 3" key="1">
    <citation type="submission" date="2018-09" db="EMBL/GenBank/DDBJ databases">
        <authorList>
            <person name="Zhu H."/>
        </authorList>
    </citation>
    <scope>NUCLEOTIDE SEQUENCE [LARGE SCALE GENOMIC DNA]</scope>
    <source>
        <strain evidence="2 3">K1S02-61</strain>
    </source>
</reference>
<evidence type="ECO:0000256" key="1">
    <source>
        <dbReference type="SAM" id="Phobius"/>
    </source>
</evidence>
<dbReference type="AlphaFoldDB" id="A0A418XSJ1"/>
<comment type="caution">
    <text evidence="2">The sequence shown here is derived from an EMBL/GenBank/DDBJ whole genome shotgun (WGS) entry which is preliminary data.</text>
</comment>
<sequence length="105" mass="11389">MAQQESVIARSLDKGVVRAAIQAAFDEQKAREDTQKFVKSGRAKNKYERFADDADFATVPYCLGSDPMKHDPPAIKLGGITIGVGGLLAIPFFAKTVMTGKCRVK</sequence>
<organism evidence="2 3">
    <name type="scientific">Massilia cavernae</name>
    <dbReference type="NCBI Taxonomy" id="2320864"/>
    <lineage>
        <taxon>Bacteria</taxon>
        <taxon>Pseudomonadati</taxon>
        <taxon>Pseudomonadota</taxon>
        <taxon>Betaproteobacteria</taxon>
        <taxon>Burkholderiales</taxon>
        <taxon>Oxalobacteraceae</taxon>
        <taxon>Telluria group</taxon>
        <taxon>Massilia</taxon>
    </lineage>
</organism>